<accession>A0A1Y2HYY7</accession>
<evidence type="ECO:0000256" key="1">
    <source>
        <dbReference type="ARBA" id="ARBA00011073"/>
    </source>
</evidence>
<dbReference type="STRING" id="765915.A0A1Y2HYY7"/>
<dbReference type="GO" id="GO:0006508">
    <property type="term" value="P:proteolysis"/>
    <property type="evidence" value="ECO:0007669"/>
    <property type="project" value="UniProtKB-KW"/>
</dbReference>
<organism evidence="9 10">
    <name type="scientific">Catenaria anguillulae PL171</name>
    <dbReference type="NCBI Taxonomy" id="765915"/>
    <lineage>
        <taxon>Eukaryota</taxon>
        <taxon>Fungi</taxon>
        <taxon>Fungi incertae sedis</taxon>
        <taxon>Blastocladiomycota</taxon>
        <taxon>Blastocladiomycetes</taxon>
        <taxon>Blastocladiales</taxon>
        <taxon>Catenariaceae</taxon>
        <taxon>Catenaria</taxon>
    </lineage>
</organism>
<dbReference type="GO" id="GO:0005615">
    <property type="term" value="C:extracellular space"/>
    <property type="evidence" value="ECO:0007669"/>
    <property type="project" value="TreeGrafter"/>
</dbReference>
<dbReference type="InterPro" id="IPR050131">
    <property type="entry name" value="Peptidase_S8_subtilisin-like"/>
</dbReference>
<dbReference type="OrthoDB" id="206201at2759"/>
<dbReference type="InterPro" id="IPR015500">
    <property type="entry name" value="Peptidase_S8_subtilisin-rel"/>
</dbReference>
<evidence type="ECO:0000256" key="4">
    <source>
        <dbReference type="ARBA" id="ARBA00022825"/>
    </source>
</evidence>
<dbReference type="SUPFAM" id="SSF52743">
    <property type="entry name" value="Subtilisin-like"/>
    <property type="match status" value="1"/>
</dbReference>
<dbReference type="PROSITE" id="PS00136">
    <property type="entry name" value="SUBTILASE_ASP"/>
    <property type="match status" value="1"/>
</dbReference>
<dbReference type="InterPro" id="IPR034193">
    <property type="entry name" value="PCSK9_ProteinaseK-like"/>
</dbReference>
<dbReference type="InterPro" id="IPR000209">
    <property type="entry name" value="Peptidase_S8/S53_dom"/>
</dbReference>
<feature type="region of interest" description="Disordered" evidence="6">
    <location>
        <begin position="435"/>
        <end position="464"/>
    </location>
</feature>
<feature type="compositionally biased region" description="Basic and acidic residues" evidence="6">
    <location>
        <begin position="439"/>
        <end position="456"/>
    </location>
</feature>
<dbReference type="InterPro" id="IPR023827">
    <property type="entry name" value="Peptidase_S8_Asp-AS"/>
</dbReference>
<evidence type="ECO:0000256" key="2">
    <source>
        <dbReference type="ARBA" id="ARBA00022670"/>
    </source>
</evidence>
<dbReference type="Gene3D" id="3.40.50.200">
    <property type="entry name" value="Peptidase S8/S53 domain"/>
    <property type="match status" value="1"/>
</dbReference>
<dbReference type="Proteomes" id="UP000193411">
    <property type="component" value="Unassembled WGS sequence"/>
</dbReference>
<keyword evidence="10" id="KW-1185">Reference proteome</keyword>
<dbReference type="PRINTS" id="PR00723">
    <property type="entry name" value="SUBTILISIN"/>
</dbReference>
<keyword evidence="2 5" id="KW-0645">Protease</keyword>
<keyword evidence="7" id="KW-0732">Signal</keyword>
<name>A0A1Y2HYY7_9FUNG</name>
<feature type="non-terminal residue" evidence="9">
    <location>
        <position position="464"/>
    </location>
</feature>
<dbReference type="PANTHER" id="PTHR43806">
    <property type="entry name" value="PEPTIDASE S8"/>
    <property type="match status" value="1"/>
</dbReference>
<evidence type="ECO:0000313" key="10">
    <source>
        <dbReference type="Proteomes" id="UP000193411"/>
    </source>
</evidence>
<protein>
    <submittedName>
        <fullName evidence="9">Peptidase S8/S53 domain-containing protein</fullName>
    </submittedName>
</protein>
<feature type="active site" description="Charge relay system" evidence="5">
    <location>
        <position position="162"/>
    </location>
</feature>
<sequence length="464" mass="49860">MYIPTHHRSTTALAATSTLLLLITIAATTARTAPVRISEMVMDFDTKHPLDDATMASVAEVYARNGMSNARDKFQRIKIGDEFQALALPDGGDAVRQELMRMMPGKIKGIEGEVEWKTTQVVEQRGAPTGIDRSDSRTGLDERFRFSATSTLGKDVDVYIVDTGCDDRHPDIRGRVIFRQDLAGGDNFDANGHGTHVAATVAGTRFGFAKNASISCIKVFGAGPTTQITILRGLELISQRVRARRTPGVVNMSLYVFGGPRGSEGDSSATARAIKSLVQDGVSVVVSAGNDGKNACESSPAWIPEAVTVGAIDPLTDTVARFSNTGPCVDIYASGVDIESARTNSTESRKMSGTSPHVAGALAVLMGDGLTRAAAELTLIQMATRGAIKGDIRESANRMLYLDPNFSLCRSLERKPGPVPMAMSMIQTLCKLGTMKAGQRPDPRRRPDDGVPERLGWHPRRVWG</sequence>
<comment type="caution">
    <text evidence="9">The sequence shown here is derived from an EMBL/GenBank/DDBJ whole genome shotgun (WGS) entry which is preliminary data.</text>
</comment>
<feature type="active site" description="Charge relay system" evidence="5">
    <location>
        <position position="193"/>
    </location>
</feature>
<keyword evidence="3 5" id="KW-0378">Hydrolase</keyword>
<evidence type="ECO:0000256" key="6">
    <source>
        <dbReference type="SAM" id="MobiDB-lite"/>
    </source>
</evidence>
<dbReference type="AlphaFoldDB" id="A0A1Y2HYY7"/>
<dbReference type="CDD" id="cd04077">
    <property type="entry name" value="Peptidases_S8_PCSK9_ProteinaseK_like"/>
    <property type="match status" value="1"/>
</dbReference>
<evidence type="ECO:0000256" key="5">
    <source>
        <dbReference type="PROSITE-ProRule" id="PRU01240"/>
    </source>
</evidence>
<evidence type="ECO:0000256" key="3">
    <source>
        <dbReference type="ARBA" id="ARBA00022801"/>
    </source>
</evidence>
<dbReference type="InterPro" id="IPR036852">
    <property type="entry name" value="Peptidase_S8/S53_dom_sf"/>
</dbReference>
<evidence type="ECO:0000256" key="7">
    <source>
        <dbReference type="SAM" id="SignalP"/>
    </source>
</evidence>
<dbReference type="EMBL" id="MCFL01000009">
    <property type="protein sequence ID" value="ORZ38372.1"/>
    <property type="molecule type" value="Genomic_DNA"/>
</dbReference>
<evidence type="ECO:0000313" key="9">
    <source>
        <dbReference type="EMBL" id="ORZ38372.1"/>
    </source>
</evidence>
<feature type="chain" id="PRO_5012033726" evidence="7">
    <location>
        <begin position="31"/>
        <end position="464"/>
    </location>
</feature>
<gene>
    <name evidence="9" type="ORF">BCR44DRAFT_56719</name>
</gene>
<feature type="signal peptide" evidence="7">
    <location>
        <begin position="1"/>
        <end position="30"/>
    </location>
</feature>
<feature type="active site" description="Charge relay system" evidence="5">
    <location>
        <position position="352"/>
    </location>
</feature>
<reference evidence="9 10" key="1">
    <citation type="submission" date="2016-07" db="EMBL/GenBank/DDBJ databases">
        <title>Pervasive Adenine N6-methylation of Active Genes in Fungi.</title>
        <authorList>
            <consortium name="DOE Joint Genome Institute"/>
            <person name="Mondo S.J."/>
            <person name="Dannebaum R.O."/>
            <person name="Kuo R.C."/>
            <person name="Labutti K."/>
            <person name="Haridas S."/>
            <person name="Kuo A."/>
            <person name="Salamov A."/>
            <person name="Ahrendt S.R."/>
            <person name="Lipzen A."/>
            <person name="Sullivan W."/>
            <person name="Andreopoulos W.B."/>
            <person name="Clum A."/>
            <person name="Lindquist E."/>
            <person name="Daum C."/>
            <person name="Ramamoorthy G.K."/>
            <person name="Gryganskyi A."/>
            <person name="Culley D."/>
            <person name="Magnuson J.K."/>
            <person name="James T.Y."/>
            <person name="O'Malley M.A."/>
            <person name="Stajich J.E."/>
            <person name="Spatafora J.W."/>
            <person name="Visel A."/>
            <person name="Grigoriev I.V."/>
        </authorList>
    </citation>
    <scope>NUCLEOTIDE SEQUENCE [LARGE SCALE GENOMIC DNA]</scope>
    <source>
        <strain evidence="9 10">PL171</strain>
    </source>
</reference>
<proteinExistence type="inferred from homology"/>
<dbReference type="PANTHER" id="PTHR43806:SF11">
    <property type="entry name" value="CEREVISIN-RELATED"/>
    <property type="match status" value="1"/>
</dbReference>
<dbReference type="PROSITE" id="PS51892">
    <property type="entry name" value="SUBTILASE"/>
    <property type="match status" value="1"/>
</dbReference>
<comment type="similarity">
    <text evidence="1 5">Belongs to the peptidase S8 family.</text>
</comment>
<keyword evidence="4 5" id="KW-0720">Serine protease</keyword>
<dbReference type="GO" id="GO:0004252">
    <property type="term" value="F:serine-type endopeptidase activity"/>
    <property type="evidence" value="ECO:0007669"/>
    <property type="project" value="UniProtKB-UniRule"/>
</dbReference>
<dbReference type="Pfam" id="PF00082">
    <property type="entry name" value="Peptidase_S8"/>
    <property type="match status" value="1"/>
</dbReference>
<evidence type="ECO:0000259" key="8">
    <source>
        <dbReference type="Pfam" id="PF00082"/>
    </source>
</evidence>
<feature type="domain" description="Peptidase S8/S53" evidence="8">
    <location>
        <begin position="153"/>
        <end position="386"/>
    </location>
</feature>